<gene>
    <name evidence="2" type="ORF">L3081_23415</name>
</gene>
<name>A0ABS9X6E8_9GAMM</name>
<sequence>MTSSVCKHTFILFILSSFSPLLSAASSTKLIIKPSVCMVKSPGDSCQMTVSVQWHTDETIAACLFQNDIRLHYRENVQNIKTKMAISLEQDMMFTLKNDQQIFATQQIKINTALPTKYRRRLRADWSFF</sequence>
<dbReference type="Pfam" id="PF11456">
    <property type="entry name" value="DUF3019"/>
    <property type="match status" value="1"/>
</dbReference>
<keyword evidence="3" id="KW-1185">Reference proteome</keyword>
<accession>A0ABS9X6E8</accession>
<feature type="chain" id="PRO_5045051446" evidence="1">
    <location>
        <begin position="25"/>
        <end position="129"/>
    </location>
</feature>
<evidence type="ECO:0000313" key="2">
    <source>
        <dbReference type="EMBL" id="MCI2285789.1"/>
    </source>
</evidence>
<evidence type="ECO:0000313" key="3">
    <source>
        <dbReference type="Proteomes" id="UP001139646"/>
    </source>
</evidence>
<dbReference type="InterPro" id="IPR021559">
    <property type="entry name" value="DUF3019"/>
</dbReference>
<feature type="signal peptide" evidence="1">
    <location>
        <begin position="1"/>
        <end position="24"/>
    </location>
</feature>
<dbReference type="EMBL" id="JAKKSL010000006">
    <property type="protein sequence ID" value="MCI2285789.1"/>
    <property type="molecule type" value="Genomic_DNA"/>
</dbReference>
<reference evidence="2" key="1">
    <citation type="submission" date="2022-01" db="EMBL/GenBank/DDBJ databases">
        <title>Colwellia maritima, isolated from seawater.</title>
        <authorList>
            <person name="Kristyanto S."/>
            <person name="Jung J."/>
            <person name="Jeon C.O."/>
        </authorList>
    </citation>
    <scope>NUCLEOTIDE SEQUENCE</scope>
    <source>
        <strain evidence="2">MSW7</strain>
    </source>
</reference>
<organism evidence="2 3">
    <name type="scientific">Colwellia maritima</name>
    <dbReference type="NCBI Taxonomy" id="2912588"/>
    <lineage>
        <taxon>Bacteria</taxon>
        <taxon>Pseudomonadati</taxon>
        <taxon>Pseudomonadota</taxon>
        <taxon>Gammaproteobacteria</taxon>
        <taxon>Alteromonadales</taxon>
        <taxon>Colwelliaceae</taxon>
        <taxon>Colwellia</taxon>
    </lineage>
</organism>
<proteinExistence type="predicted"/>
<evidence type="ECO:0000256" key="1">
    <source>
        <dbReference type="SAM" id="SignalP"/>
    </source>
</evidence>
<dbReference type="Proteomes" id="UP001139646">
    <property type="component" value="Unassembled WGS sequence"/>
</dbReference>
<dbReference type="RefSeq" id="WP_242288704.1">
    <property type="nucleotide sequence ID" value="NZ_JAKKSL010000006.1"/>
</dbReference>
<protein>
    <submittedName>
        <fullName evidence="2">DUF3019 domain-containing protein</fullName>
    </submittedName>
</protein>
<comment type="caution">
    <text evidence="2">The sequence shown here is derived from an EMBL/GenBank/DDBJ whole genome shotgun (WGS) entry which is preliminary data.</text>
</comment>
<keyword evidence="1" id="KW-0732">Signal</keyword>